<sequence>MAAERPKLLPTPPNWWGTNALYHPENTLQRLVLEGHLNQLDPRAVKYNIQHHQVECFCGGEAEVHVLDWHMPPSGSTGSSSLACPIKTGNLVALKIHQLPDGRGNFRQVVHEDDVREKAGYTQESLRKEVNILKLLECCALSDRVPPVLGIVQHPGTVKDPPIFGYAMPTYRYGSLAKFIRNTCDRRIPEDVFANFFNLRRSTDISSNNLLIREEKDGCRLLLADPTTCHRACDLADPNLSRYIVSTWLWGSPTSSYRRFDATGDVYSLSFSFLELWLCAEGATVSLFELVQTTGVDVNSRGRGRAFSRALCVEVLRRHMVCRGAIVPRIKRKLPVSWLKLCWAPRTLLLKSS</sequence>
<evidence type="ECO:0000313" key="2">
    <source>
        <dbReference type="Proteomes" id="UP000239899"/>
    </source>
</evidence>
<dbReference type="Proteomes" id="UP000239899">
    <property type="component" value="Unassembled WGS sequence"/>
</dbReference>
<reference evidence="1 2" key="1">
    <citation type="journal article" date="2018" name="Plant J.">
        <title>Genome sequences of Chlorella sorokiniana UTEX 1602 and Micractinium conductrix SAG 241.80: implications to maltose excretion by a green alga.</title>
        <authorList>
            <person name="Arriola M.B."/>
            <person name="Velmurugan N."/>
            <person name="Zhang Y."/>
            <person name="Plunkett M.H."/>
            <person name="Hondzo H."/>
            <person name="Barney B.M."/>
        </authorList>
    </citation>
    <scope>NUCLEOTIDE SEQUENCE [LARGE SCALE GENOMIC DNA]</scope>
    <source>
        <strain evidence="2">UTEX 1602</strain>
    </source>
</reference>
<dbReference type="EMBL" id="LHPG02000003">
    <property type="protein sequence ID" value="PRW59973.1"/>
    <property type="molecule type" value="Genomic_DNA"/>
</dbReference>
<accession>A0A2P6U0Y8</accession>
<keyword evidence="1" id="KW-0812">Transmembrane</keyword>
<dbReference type="AlphaFoldDB" id="A0A2P6U0Y8"/>
<proteinExistence type="predicted"/>
<name>A0A2P6U0Y8_CHLSO</name>
<gene>
    <name evidence="1" type="ORF">C2E21_1941</name>
</gene>
<keyword evidence="2" id="KW-1185">Reference proteome</keyword>
<protein>
    <submittedName>
        <fullName evidence="1">Leucine-rich transmembrane</fullName>
    </submittedName>
</protein>
<dbReference type="OrthoDB" id="519556at2759"/>
<dbReference type="InterPro" id="IPR011009">
    <property type="entry name" value="Kinase-like_dom_sf"/>
</dbReference>
<keyword evidence="1" id="KW-0472">Membrane</keyword>
<organism evidence="1 2">
    <name type="scientific">Chlorella sorokiniana</name>
    <name type="common">Freshwater green alga</name>
    <dbReference type="NCBI Taxonomy" id="3076"/>
    <lineage>
        <taxon>Eukaryota</taxon>
        <taxon>Viridiplantae</taxon>
        <taxon>Chlorophyta</taxon>
        <taxon>core chlorophytes</taxon>
        <taxon>Trebouxiophyceae</taxon>
        <taxon>Chlorellales</taxon>
        <taxon>Chlorellaceae</taxon>
        <taxon>Chlorella clade</taxon>
        <taxon>Chlorella</taxon>
    </lineage>
</organism>
<comment type="caution">
    <text evidence="1">The sequence shown here is derived from an EMBL/GenBank/DDBJ whole genome shotgun (WGS) entry which is preliminary data.</text>
</comment>
<evidence type="ECO:0000313" key="1">
    <source>
        <dbReference type="EMBL" id="PRW59973.1"/>
    </source>
</evidence>
<dbReference type="SUPFAM" id="SSF56112">
    <property type="entry name" value="Protein kinase-like (PK-like)"/>
    <property type="match status" value="1"/>
</dbReference>